<accession>J9GNS3</accession>
<dbReference type="GO" id="GO:0003755">
    <property type="term" value="F:peptidyl-prolyl cis-trans isomerase activity"/>
    <property type="evidence" value="ECO:0007669"/>
    <property type="project" value="UniProtKB-KW"/>
</dbReference>
<keyword evidence="4 6" id="KW-0413">Isomerase</keyword>
<dbReference type="PANTHER" id="PTHR43811:SF19">
    <property type="entry name" value="39 KDA FK506-BINDING NUCLEAR PROTEIN"/>
    <property type="match status" value="1"/>
</dbReference>
<organism evidence="6">
    <name type="scientific">gut metagenome</name>
    <dbReference type="NCBI Taxonomy" id="749906"/>
    <lineage>
        <taxon>unclassified sequences</taxon>
        <taxon>metagenomes</taxon>
        <taxon>organismal metagenomes</taxon>
    </lineage>
</organism>
<dbReference type="InterPro" id="IPR036944">
    <property type="entry name" value="PPIase_FKBP_N_sf"/>
</dbReference>
<dbReference type="AlphaFoldDB" id="J9GNS3"/>
<evidence type="ECO:0000256" key="1">
    <source>
        <dbReference type="ARBA" id="ARBA00000971"/>
    </source>
</evidence>
<dbReference type="GO" id="GO:0006457">
    <property type="term" value="P:protein folding"/>
    <property type="evidence" value="ECO:0007669"/>
    <property type="project" value="InterPro"/>
</dbReference>
<comment type="catalytic activity">
    <reaction evidence="1">
        <text>[protein]-peptidylproline (omega=180) = [protein]-peptidylproline (omega=0)</text>
        <dbReference type="Rhea" id="RHEA:16237"/>
        <dbReference type="Rhea" id="RHEA-COMP:10747"/>
        <dbReference type="Rhea" id="RHEA-COMP:10748"/>
        <dbReference type="ChEBI" id="CHEBI:83833"/>
        <dbReference type="ChEBI" id="CHEBI:83834"/>
        <dbReference type="EC" id="5.2.1.8"/>
    </reaction>
</comment>
<gene>
    <name evidence="6" type="ORF">EVA_02100</name>
</gene>
<evidence type="ECO:0000256" key="2">
    <source>
        <dbReference type="ARBA" id="ARBA00013194"/>
    </source>
</evidence>
<dbReference type="InterPro" id="IPR046357">
    <property type="entry name" value="PPIase_dom_sf"/>
</dbReference>
<evidence type="ECO:0000313" key="6">
    <source>
        <dbReference type="EMBL" id="EJX09792.1"/>
    </source>
</evidence>
<protein>
    <recommendedName>
        <fullName evidence="2">peptidylprolyl isomerase</fullName>
        <ecNumber evidence="2">5.2.1.8</ecNumber>
    </recommendedName>
</protein>
<dbReference type="InterPro" id="IPR000774">
    <property type="entry name" value="PPIase_FKBP_N"/>
</dbReference>
<proteinExistence type="predicted"/>
<comment type="caution">
    <text evidence="6">The sequence shown here is derived from an EMBL/GenBank/DDBJ whole genome shotgun (WGS) entry which is preliminary data.</text>
</comment>
<evidence type="ECO:0000256" key="3">
    <source>
        <dbReference type="ARBA" id="ARBA00023110"/>
    </source>
</evidence>
<dbReference type="Gene3D" id="3.10.50.40">
    <property type="match status" value="1"/>
</dbReference>
<dbReference type="EMBL" id="AMCI01000319">
    <property type="protein sequence ID" value="EJX09792.1"/>
    <property type="molecule type" value="Genomic_DNA"/>
</dbReference>
<dbReference type="InterPro" id="IPR001179">
    <property type="entry name" value="PPIase_FKBP_dom"/>
</dbReference>
<dbReference type="PANTHER" id="PTHR43811">
    <property type="entry name" value="FKBP-TYPE PEPTIDYL-PROLYL CIS-TRANS ISOMERASE FKPA"/>
    <property type="match status" value="1"/>
</dbReference>
<dbReference type="PROSITE" id="PS50059">
    <property type="entry name" value="FKBP_PPIASE"/>
    <property type="match status" value="1"/>
</dbReference>
<reference evidence="6" key="1">
    <citation type="journal article" date="2012" name="PLoS ONE">
        <title>Gene sets for utilization of primary and secondary nutrition supplies in the distal gut of endangered iberian lynx.</title>
        <authorList>
            <person name="Alcaide M."/>
            <person name="Messina E."/>
            <person name="Richter M."/>
            <person name="Bargiela R."/>
            <person name="Peplies J."/>
            <person name="Huws S.A."/>
            <person name="Newbold C.J."/>
            <person name="Golyshin P.N."/>
            <person name="Simon M.A."/>
            <person name="Lopez G."/>
            <person name="Yakimov M.M."/>
            <person name="Ferrer M."/>
        </authorList>
    </citation>
    <scope>NUCLEOTIDE SEQUENCE</scope>
</reference>
<dbReference type="Gene3D" id="1.10.287.460">
    <property type="entry name" value="Peptidyl-prolyl cis-trans isomerase, FKBP-type, N-terminal domain"/>
    <property type="match status" value="1"/>
</dbReference>
<dbReference type="SUPFAM" id="SSF54534">
    <property type="entry name" value="FKBP-like"/>
    <property type="match status" value="1"/>
</dbReference>
<sequence length="297" mass="33289">MKLKYFVIMGLAFCFCTDAAAMLRKKKTDKEPKKEIVQPVPADSFSYAMGVAQCEGLKQYLQRREGVDSAFIQDAAAGILAFTQMKDDEVQKVLAFVAGLRIGQMNKTQVIPTLNEQATGKKDTAYVNMAAFHQGLHDGLTNQPKVSPEQAMQLADRQMKYYTTQLKEANQAWLAENQKKKGVKTTKSGLQYRVLSQGEGPVATDSSEVEIHYEGRLIDGRIFDSSYQRNESTKFRCDQVIKGWTEALKIMPEGSVWELYIPSELAYGERGTQGIPPYSTLIFKVELLKTTKAAEKK</sequence>
<evidence type="ECO:0000259" key="5">
    <source>
        <dbReference type="PROSITE" id="PS50059"/>
    </source>
</evidence>
<dbReference type="EC" id="5.2.1.8" evidence="2"/>
<dbReference type="Pfam" id="PF00254">
    <property type="entry name" value="FKBP_C"/>
    <property type="match status" value="1"/>
</dbReference>
<evidence type="ECO:0000256" key="4">
    <source>
        <dbReference type="ARBA" id="ARBA00023235"/>
    </source>
</evidence>
<feature type="domain" description="PPIase FKBP-type" evidence="5">
    <location>
        <begin position="206"/>
        <end position="291"/>
    </location>
</feature>
<name>J9GNS3_9ZZZZ</name>
<keyword evidence="3" id="KW-0697">Rotamase</keyword>
<dbReference type="Pfam" id="PF01346">
    <property type="entry name" value="FKBP_N"/>
    <property type="match status" value="1"/>
</dbReference>